<comment type="caution">
    <text evidence="2">The sequence shown here is derived from an EMBL/GenBank/DDBJ whole genome shotgun (WGS) entry which is preliminary data.</text>
</comment>
<feature type="region of interest" description="Disordered" evidence="1">
    <location>
        <begin position="289"/>
        <end position="319"/>
    </location>
</feature>
<feature type="compositionally biased region" description="Basic and acidic residues" evidence="1">
    <location>
        <begin position="134"/>
        <end position="165"/>
    </location>
</feature>
<organism evidence="2 3">
    <name type="scientific">Mycena metata</name>
    <dbReference type="NCBI Taxonomy" id="1033252"/>
    <lineage>
        <taxon>Eukaryota</taxon>
        <taxon>Fungi</taxon>
        <taxon>Dikarya</taxon>
        <taxon>Basidiomycota</taxon>
        <taxon>Agaricomycotina</taxon>
        <taxon>Agaricomycetes</taxon>
        <taxon>Agaricomycetidae</taxon>
        <taxon>Agaricales</taxon>
        <taxon>Marasmiineae</taxon>
        <taxon>Mycenaceae</taxon>
        <taxon>Mycena</taxon>
    </lineage>
</organism>
<evidence type="ECO:0000256" key="1">
    <source>
        <dbReference type="SAM" id="MobiDB-lite"/>
    </source>
</evidence>
<accession>A0AAD7MGY4</accession>
<feature type="region of interest" description="Disordered" evidence="1">
    <location>
        <begin position="120"/>
        <end position="165"/>
    </location>
</feature>
<protein>
    <submittedName>
        <fullName evidence="2">Uncharacterized protein</fullName>
    </submittedName>
</protein>
<reference evidence="2" key="1">
    <citation type="submission" date="2023-03" db="EMBL/GenBank/DDBJ databases">
        <title>Massive genome expansion in bonnet fungi (Mycena s.s.) driven by repeated elements and novel gene families across ecological guilds.</title>
        <authorList>
            <consortium name="Lawrence Berkeley National Laboratory"/>
            <person name="Harder C.B."/>
            <person name="Miyauchi S."/>
            <person name="Viragh M."/>
            <person name="Kuo A."/>
            <person name="Thoen E."/>
            <person name="Andreopoulos B."/>
            <person name="Lu D."/>
            <person name="Skrede I."/>
            <person name="Drula E."/>
            <person name="Henrissat B."/>
            <person name="Morin E."/>
            <person name="Kohler A."/>
            <person name="Barry K."/>
            <person name="LaButti K."/>
            <person name="Morin E."/>
            <person name="Salamov A."/>
            <person name="Lipzen A."/>
            <person name="Mereny Z."/>
            <person name="Hegedus B."/>
            <person name="Baldrian P."/>
            <person name="Stursova M."/>
            <person name="Weitz H."/>
            <person name="Taylor A."/>
            <person name="Grigoriev I.V."/>
            <person name="Nagy L.G."/>
            <person name="Martin F."/>
            <person name="Kauserud H."/>
        </authorList>
    </citation>
    <scope>NUCLEOTIDE SEQUENCE</scope>
    <source>
        <strain evidence="2">CBHHK182m</strain>
    </source>
</reference>
<dbReference type="AlphaFoldDB" id="A0AAD7MGY4"/>
<name>A0AAD7MGY4_9AGAR</name>
<evidence type="ECO:0000313" key="3">
    <source>
        <dbReference type="Proteomes" id="UP001215598"/>
    </source>
</evidence>
<keyword evidence="3" id="KW-1185">Reference proteome</keyword>
<evidence type="ECO:0000313" key="2">
    <source>
        <dbReference type="EMBL" id="KAJ7716460.1"/>
    </source>
</evidence>
<gene>
    <name evidence="2" type="ORF">B0H16DRAFT_1801434</name>
</gene>
<sequence length="319" mass="35267">MAQKKLTFRNSAYTRAYPPAPAALPTKSLHGLNLRQCTSSARHVFSHRTLEIMGASYPRGMCEAGRPRVGARRNNNKESGRGGGREVWWLRMETRQRAAGKGKDTATTILKCSRSSISSSASDNAVRRRSGYRRRAEEGGGTREEGRGRGKKWEGGIKGGGKHEGMETRTRFCPMQYHFHRYLFTECGAGWDGTGRRKRTRRAWVADNGWRVARECRRVARGSGAAGRAKRRAGGIGLGALDIAGHVVERSGGRRWGGTGRARRAGRGVGRGWKEEAVEWRRRAERIRREQEEGAGGRKRAVAGGGRVMVAGQPKGQRD</sequence>
<proteinExistence type="predicted"/>
<dbReference type="EMBL" id="JARKIB010000291">
    <property type="protein sequence ID" value="KAJ7716460.1"/>
    <property type="molecule type" value="Genomic_DNA"/>
</dbReference>
<dbReference type="Proteomes" id="UP001215598">
    <property type="component" value="Unassembled WGS sequence"/>
</dbReference>